<reference evidence="3" key="1">
    <citation type="submission" date="2022-10" db="EMBL/GenBank/DDBJ databases">
        <title>Genome assembly of Lactococcus garvieae isolates from cricket gut.</title>
        <authorList>
            <person name="Luecke A.R."/>
            <person name="Brown A.M.V."/>
            <person name="Wakeman C.A."/>
        </authorList>
    </citation>
    <scope>NUCLEOTIDE SEQUENCE</scope>
    <source>
        <strain evidence="3">Alexii-11_2</strain>
    </source>
</reference>
<dbReference type="EMBL" id="CP109635">
    <property type="protein sequence ID" value="UYT11297.1"/>
    <property type="molecule type" value="Genomic_DNA"/>
</dbReference>
<name>A0AA46TXJ8_9LACT</name>
<dbReference type="AlphaFoldDB" id="A0AA46TXJ8"/>
<feature type="domain" description="DUF6287" evidence="2">
    <location>
        <begin position="73"/>
        <end position="106"/>
    </location>
</feature>
<dbReference type="Pfam" id="PF19804">
    <property type="entry name" value="DUF6287"/>
    <property type="match status" value="1"/>
</dbReference>
<evidence type="ECO:0000259" key="2">
    <source>
        <dbReference type="Pfam" id="PF19804"/>
    </source>
</evidence>
<feature type="compositionally biased region" description="Low complexity" evidence="1">
    <location>
        <begin position="1"/>
        <end position="19"/>
    </location>
</feature>
<evidence type="ECO:0000313" key="3">
    <source>
        <dbReference type="EMBL" id="UYT11297.1"/>
    </source>
</evidence>
<feature type="region of interest" description="Disordered" evidence="1">
    <location>
        <begin position="1"/>
        <end position="69"/>
    </location>
</feature>
<evidence type="ECO:0000256" key="1">
    <source>
        <dbReference type="SAM" id="MobiDB-lite"/>
    </source>
</evidence>
<feature type="compositionally biased region" description="Polar residues" evidence="1">
    <location>
        <begin position="20"/>
        <end position="69"/>
    </location>
</feature>
<dbReference type="InterPro" id="IPR046254">
    <property type="entry name" value="DUF6287"/>
</dbReference>
<accession>A0AA46TXJ8</accession>
<protein>
    <submittedName>
        <fullName evidence="3">DUF6287 domain-containing protein</fullName>
    </submittedName>
</protein>
<dbReference type="Proteomes" id="UP001164042">
    <property type="component" value="Chromosome"/>
</dbReference>
<gene>
    <name evidence="3" type="ORF">OF801_04940</name>
</gene>
<organism evidence="3 4">
    <name type="scientific">Lactococcus garvieae</name>
    <dbReference type="NCBI Taxonomy" id="1363"/>
    <lineage>
        <taxon>Bacteria</taxon>
        <taxon>Bacillati</taxon>
        <taxon>Bacillota</taxon>
        <taxon>Bacilli</taxon>
        <taxon>Lactobacillales</taxon>
        <taxon>Streptococcaceae</taxon>
        <taxon>Lactococcus</taxon>
    </lineage>
</organism>
<sequence length="192" mass="20590">MESKTSQTSSETKQDTSSEASTGDSLTTQRTSVEEQSNSESVKSETSTQMASEPEQSGTTMSSNQNDTTANVQDLDTSAILNGDFSTLSGTWKNADGDVAEITNDGVLSQTIKGNNYKYKILQLKNATTIPTLDIEPLQEDGSLGIAGGAMIVMYKAGVSNPDGDQSDTSQPRLIMGQNTGNFPNELYFYRQ</sequence>
<proteinExistence type="predicted"/>
<evidence type="ECO:0000313" key="4">
    <source>
        <dbReference type="Proteomes" id="UP001164042"/>
    </source>
</evidence>
<dbReference type="RefSeq" id="WP_264308663.1">
    <property type="nucleotide sequence ID" value="NZ_CP109635.1"/>
</dbReference>